<dbReference type="InterPro" id="IPR003313">
    <property type="entry name" value="AraC-bd"/>
</dbReference>
<proteinExistence type="predicted"/>
<keyword evidence="2" id="KW-0238">DNA-binding</keyword>
<dbReference type="PROSITE" id="PS01124">
    <property type="entry name" value="HTH_ARAC_FAMILY_2"/>
    <property type="match status" value="1"/>
</dbReference>
<dbReference type="AlphaFoldDB" id="A0A0V8JQ03"/>
<dbReference type="Pfam" id="PF12833">
    <property type="entry name" value="HTH_18"/>
    <property type="match status" value="1"/>
</dbReference>
<dbReference type="RefSeq" id="WP_025910519.1">
    <property type="nucleotide sequence ID" value="NZ_KQ758631.1"/>
</dbReference>
<evidence type="ECO:0000313" key="5">
    <source>
        <dbReference type="EMBL" id="KSU89082.1"/>
    </source>
</evidence>
<dbReference type="SUPFAM" id="SSF46689">
    <property type="entry name" value="Homeodomain-like"/>
    <property type="match status" value="2"/>
</dbReference>
<accession>A0A0V8JQ03</accession>
<dbReference type="Gene3D" id="1.10.10.60">
    <property type="entry name" value="Homeodomain-like"/>
    <property type="match status" value="2"/>
</dbReference>
<name>A0A0V8JQ03_9BACI</name>
<dbReference type="InterPro" id="IPR018060">
    <property type="entry name" value="HTH_AraC"/>
</dbReference>
<protein>
    <submittedName>
        <fullName evidence="5">AraC family transcriptional regulator</fullName>
    </submittedName>
</protein>
<dbReference type="SMART" id="SM00342">
    <property type="entry name" value="HTH_ARAC"/>
    <property type="match status" value="1"/>
</dbReference>
<feature type="domain" description="HTH araC/xylS-type" evidence="4">
    <location>
        <begin position="173"/>
        <end position="272"/>
    </location>
</feature>
<keyword evidence="6" id="KW-1185">Reference proteome</keyword>
<dbReference type="InterPro" id="IPR020449">
    <property type="entry name" value="Tscrpt_reg_AraC-type_HTH"/>
</dbReference>
<dbReference type="PANTHER" id="PTHR43280:SF28">
    <property type="entry name" value="HTH-TYPE TRANSCRIPTIONAL ACTIVATOR RHAS"/>
    <property type="match status" value="1"/>
</dbReference>
<dbReference type="PANTHER" id="PTHR43280">
    <property type="entry name" value="ARAC-FAMILY TRANSCRIPTIONAL REGULATOR"/>
    <property type="match status" value="1"/>
</dbReference>
<evidence type="ECO:0000259" key="4">
    <source>
        <dbReference type="PROSITE" id="PS01124"/>
    </source>
</evidence>
<evidence type="ECO:0000256" key="2">
    <source>
        <dbReference type="ARBA" id="ARBA00023125"/>
    </source>
</evidence>
<dbReference type="SUPFAM" id="SSF51215">
    <property type="entry name" value="Regulatory protein AraC"/>
    <property type="match status" value="1"/>
</dbReference>
<comment type="caution">
    <text evidence="5">The sequence shown here is derived from an EMBL/GenBank/DDBJ whole genome shotgun (WGS) entry which is preliminary data.</text>
</comment>
<dbReference type="EMBL" id="LNQP01000011">
    <property type="protein sequence ID" value="KSU89082.1"/>
    <property type="molecule type" value="Genomic_DNA"/>
</dbReference>
<dbReference type="Gene3D" id="2.60.120.280">
    <property type="entry name" value="Regulatory protein AraC"/>
    <property type="match status" value="1"/>
</dbReference>
<dbReference type="PRINTS" id="PR00032">
    <property type="entry name" value="HTHARAC"/>
</dbReference>
<sequence length="276" mass="31925">MDKAIFPTLTELDISLPFYVSSVGYWKHQVHIAREHEFPDFQWIQCMSGKGKLCVNNEAYTIEQNEGFFLTPHVPHEYYPLSEQWEVWWVSFNGAQINETLRTFGLLNSTKVKVTYAETLLQKLNDMITAFESKGSSSSLKASELIYSFLLHLQNDCLLSERKTRHEHHAQLQPAIDYIEGSYASVVTLDAIAHSLNVTPQYTCLLFQQAFGLRPIEYVTRVRIQKAKELLIKHSQMSVSEVAAFVGYENVSYFIKQFKKYEKLTPKAFRKLYLSS</sequence>
<evidence type="ECO:0000256" key="1">
    <source>
        <dbReference type="ARBA" id="ARBA00023015"/>
    </source>
</evidence>
<dbReference type="Proteomes" id="UP000053681">
    <property type="component" value="Unassembled WGS sequence"/>
</dbReference>
<reference evidence="5 6" key="1">
    <citation type="submission" date="2015-11" db="EMBL/GenBank/DDBJ databases">
        <title>Bacillus caseinolyticus sp nov.</title>
        <authorList>
            <person name="Dastager S.G."/>
            <person name="Mawlankar R."/>
        </authorList>
    </citation>
    <scope>NUCLEOTIDE SEQUENCE [LARGE SCALE GENOMIC DNA]</scope>
    <source>
        <strain evidence="5 6">SGD-V-76</strain>
    </source>
</reference>
<dbReference type="GO" id="GO:0003700">
    <property type="term" value="F:DNA-binding transcription factor activity"/>
    <property type="evidence" value="ECO:0007669"/>
    <property type="project" value="InterPro"/>
</dbReference>
<dbReference type="GO" id="GO:0043565">
    <property type="term" value="F:sequence-specific DNA binding"/>
    <property type="evidence" value="ECO:0007669"/>
    <property type="project" value="InterPro"/>
</dbReference>
<keyword evidence="3" id="KW-0804">Transcription</keyword>
<dbReference type="InterPro" id="IPR009057">
    <property type="entry name" value="Homeodomain-like_sf"/>
</dbReference>
<organism evidence="5 6">
    <name type="scientific">Priestia veravalensis</name>
    <dbReference type="NCBI Taxonomy" id="1414648"/>
    <lineage>
        <taxon>Bacteria</taxon>
        <taxon>Bacillati</taxon>
        <taxon>Bacillota</taxon>
        <taxon>Bacilli</taxon>
        <taxon>Bacillales</taxon>
        <taxon>Bacillaceae</taxon>
        <taxon>Priestia</taxon>
    </lineage>
</organism>
<keyword evidence="1" id="KW-0805">Transcription regulation</keyword>
<evidence type="ECO:0000256" key="3">
    <source>
        <dbReference type="ARBA" id="ARBA00023163"/>
    </source>
</evidence>
<gene>
    <name evidence="5" type="ORF">AS180_04325</name>
</gene>
<dbReference type="InterPro" id="IPR037923">
    <property type="entry name" value="HTH-like"/>
</dbReference>
<evidence type="ECO:0000313" key="6">
    <source>
        <dbReference type="Proteomes" id="UP000053681"/>
    </source>
</evidence>
<dbReference type="Pfam" id="PF02311">
    <property type="entry name" value="AraC_binding"/>
    <property type="match status" value="1"/>
</dbReference>